<dbReference type="PANTHER" id="PTHR45982:SF1">
    <property type="entry name" value="REGULATOR OF CHROMOSOME CONDENSATION"/>
    <property type="match status" value="1"/>
</dbReference>
<keyword evidence="2" id="KW-1185">Reference proteome</keyword>
<gene>
    <name evidence="1" type="ORF">GH975_08580</name>
</gene>
<dbReference type="PANTHER" id="PTHR45982">
    <property type="entry name" value="REGULATOR OF CHROMOSOME CONDENSATION"/>
    <property type="match status" value="1"/>
</dbReference>
<protein>
    <recommendedName>
        <fullName evidence="3">Regulator of chromosome condensation (RCC1) repeat protein</fullName>
    </recommendedName>
</protein>
<evidence type="ECO:0000313" key="2">
    <source>
        <dbReference type="Proteomes" id="UP000388235"/>
    </source>
</evidence>
<sequence>MSLDISTLGYRWRGLYSAHLNYQKGDVVRKGDHAEVFTGTAFVPFALGQQQLTQRGQLLAGHPILPGAPDMQLHMSASGELEYRFTQDRNATRAVALMNLDNRGDTGGGKTQYHGMAIMTDGSVRAWGDERQGHLGNGVNSDRARTKPVPVGFPPDTPPIVSLYKGYKSTYAIDAGGMLWSWGQNNHGQLGLGHTTDTTVPNKVNGRGDLPADRKIVKVAVGDCGYYGYKAAILIDELGICYWVGHQRYYAAGVGDNNQQNTPRLITRSLETPMVDAWVLGHYHMGSFLLDANGVLYMAGEQNTISRLQNNDNPNVMHEPWPPSFSNPVKAVRGEESDYHVDAGSQYYRNYMIIHQNGSISTWGHNNYSSHVPGAESWVATLDPRISNVVDGYCSAGHYDQCVVLRSDGSVWGIGYNGYNSLIAPGDRNSWHNLASGSSLISNITKIQGGGWVHAKMGAGLRTDGTIVKWGRNQSGAAGHGFADNNYPSNVALVNKRIVDFQLYGQWGHDYDNASLLLLADDGTVYSCGYNGYAALGNDDDHEAMFTPSPVLF</sequence>
<dbReference type="KEGG" id="llp:GH975_08580"/>
<proteinExistence type="predicted"/>
<dbReference type="PROSITE" id="PS50012">
    <property type="entry name" value="RCC1_3"/>
    <property type="match status" value="2"/>
</dbReference>
<dbReference type="InterPro" id="IPR051553">
    <property type="entry name" value="Ran_GTPase-activating"/>
</dbReference>
<dbReference type="AlphaFoldDB" id="A0A5Q2QE27"/>
<organism evidence="1 2">
    <name type="scientific">Litorivicinus lipolyticus</name>
    <dbReference type="NCBI Taxonomy" id="418701"/>
    <lineage>
        <taxon>Bacteria</taxon>
        <taxon>Pseudomonadati</taxon>
        <taxon>Pseudomonadota</taxon>
        <taxon>Gammaproteobacteria</taxon>
        <taxon>Oceanospirillales</taxon>
        <taxon>Litorivicinaceae</taxon>
        <taxon>Litorivicinus</taxon>
    </lineage>
</organism>
<accession>A0A5Q2QE27</accession>
<dbReference type="OrthoDB" id="238206at2"/>
<dbReference type="InterPro" id="IPR000408">
    <property type="entry name" value="Reg_chr_condens"/>
</dbReference>
<dbReference type="RefSeq" id="WP_153714125.1">
    <property type="nucleotide sequence ID" value="NZ_CP045871.1"/>
</dbReference>
<reference evidence="1 2" key="1">
    <citation type="submission" date="2019-11" db="EMBL/GenBank/DDBJ databases">
        <authorList>
            <person name="Khan S.A."/>
            <person name="Jeon C.O."/>
            <person name="Chun B.H."/>
        </authorList>
    </citation>
    <scope>NUCLEOTIDE SEQUENCE [LARGE SCALE GENOMIC DNA]</scope>
    <source>
        <strain evidence="1 2">IMCC 1097</strain>
    </source>
</reference>
<dbReference type="SUPFAM" id="SSF50985">
    <property type="entry name" value="RCC1/BLIP-II"/>
    <property type="match status" value="2"/>
</dbReference>
<dbReference type="Pfam" id="PF00415">
    <property type="entry name" value="RCC1"/>
    <property type="match status" value="1"/>
</dbReference>
<dbReference type="Proteomes" id="UP000388235">
    <property type="component" value="Chromosome"/>
</dbReference>
<evidence type="ECO:0000313" key="1">
    <source>
        <dbReference type="EMBL" id="QGG80621.1"/>
    </source>
</evidence>
<name>A0A5Q2QE27_9GAMM</name>
<dbReference type="EMBL" id="CP045871">
    <property type="protein sequence ID" value="QGG80621.1"/>
    <property type="molecule type" value="Genomic_DNA"/>
</dbReference>
<evidence type="ECO:0008006" key="3">
    <source>
        <dbReference type="Google" id="ProtNLM"/>
    </source>
</evidence>
<dbReference type="Gene3D" id="2.130.10.30">
    <property type="entry name" value="Regulator of chromosome condensation 1/beta-lactamase-inhibitor protein II"/>
    <property type="match status" value="2"/>
</dbReference>
<dbReference type="InterPro" id="IPR009091">
    <property type="entry name" value="RCC1/BLIP-II"/>
</dbReference>